<dbReference type="InterPro" id="IPR033561">
    <property type="entry name" value="FBF1"/>
</dbReference>
<feature type="domain" description="Fas-binding factor 1 C-terminal" evidence="3">
    <location>
        <begin position="205"/>
        <end position="473"/>
    </location>
</feature>
<feature type="compositionally biased region" description="Basic and acidic residues" evidence="2">
    <location>
        <begin position="92"/>
        <end position="117"/>
    </location>
</feature>
<feature type="coiled-coil region" evidence="1">
    <location>
        <begin position="347"/>
        <end position="384"/>
    </location>
</feature>
<sequence length="478" mass="54312">MSKKDQDTLDADIDDILGGISDDEKPAPKPTRGGQTKKPDVYDDAFYKNLKPDISNDSDVSDANDVLAGLADMDDLDANLFGTKKSTTPSKEPPKKPLSQEKKPAVEEKKPPIKKDIDFDDDDDPLDFLNTGSSDKSKDSRRMEVERPPTRTGSQRNETTIATRAGSIQQSTSSGSSGKKKSGDDFFDDDDFLDGLGLDSKASDKQKLAFEQMSKEREQISRLKDKLLEEQKSALVDISKERQSLAEEQMQRQRIFTKRERSDIELEAQKMKLMEDQHKLQIDQEHFEKEKAEFDVKVRELLKKEAKLDQALKGLQQRANEVQDFTAIALRMKQEGVEALALSRQKESEHKSRLQQIEAQLVALQTKEKRIAEEQLELARGKQQGGASELCHNCRLPVKDVNVEMDRAPIPLTTQARKLYDRLQSYENDQSQNTIMNISNQMQANRSITLAKIHKKKDEDFLQDERMYLQALQSASYN</sequence>
<proteinExistence type="predicted"/>
<dbReference type="OrthoDB" id="8195456at2759"/>
<keyword evidence="1" id="KW-0175">Coiled coil</keyword>
<evidence type="ECO:0000313" key="4">
    <source>
        <dbReference type="EMBL" id="CAD5118435.1"/>
    </source>
</evidence>
<dbReference type="InterPro" id="IPR049390">
    <property type="entry name" value="FBF1_C"/>
</dbReference>
<accession>A0A7I8VQC8</accession>
<evidence type="ECO:0000256" key="2">
    <source>
        <dbReference type="SAM" id="MobiDB-lite"/>
    </source>
</evidence>
<feature type="compositionally biased region" description="Basic and acidic residues" evidence="2">
    <location>
        <begin position="135"/>
        <end position="149"/>
    </location>
</feature>
<comment type="caution">
    <text evidence="4">The sequence shown here is derived from an EMBL/GenBank/DDBJ whole genome shotgun (WGS) entry which is preliminary data.</text>
</comment>
<feature type="region of interest" description="Disordered" evidence="2">
    <location>
        <begin position="80"/>
        <end position="216"/>
    </location>
</feature>
<dbReference type="Pfam" id="PF21007">
    <property type="entry name" value="FBF1"/>
    <property type="match status" value="1"/>
</dbReference>
<dbReference type="PANTHER" id="PTHR33689">
    <property type="entry name" value="FAS-BINDING FACTOR 1"/>
    <property type="match status" value="1"/>
</dbReference>
<dbReference type="GO" id="GO:0060271">
    <property type="term" value="P:cilium assembly"/>
    <property type="evidence" value="ECO:0007669"/>
    <property type="project" value="InterPro"/>
</dbReference>
<dbReference type="GO" id="GO:0097539">
    <property type="term" value="C:ciliary transition fiber"/>
    <property type="evidence" value="ECO:0007669"/>
    <property type="project" value="InterPro"/>
</dbReference>
<name>A0A7I8VQC8_9ANNE</name>
<feature type="region of interest" description="Disordered" evidence="2">
    <location>
        <begin position="1"/>
        <end position="42"/>
    </location>
</feature>
<dbReference type="AlphaFoldDB" id="A0A7I8VQC8"/>
<gene>
    <name evidence="4" type="ORF">DGYR_LOCUS6809</name>
</gene>
<evidence type="ECO:0000256" key="1">
    <source>
        <dbReference type="SAM" id="Coils"/>
    </source>
</evidence>
<evidence type="ECO:0000313" key="5">
    <source>
        <dbReference type="Proteomes" id="UP000549394"/>
    </source>
</evidence>
<keyword evidence="5" id="KW-1185">Reference proteome</keyword>
<feature type="compositionally biased region" description="Polar residues" evidence="2">
    <location>
        <begin position="151"/>
        <end position="172"/>
    </location>
</feature>
<reference evidence="4 5" key="1">
    <citation type="submission" date="2020-08" db="EMBL/GenBank/DDBJ databases">
        <authorList>
            <person name="Hejnol A."/>
        </authorList>
    </citation>
    <scope>NUCLEOTIDE SEQUENCE [LARGE SCALE GENOMIC DNA]</scope>
</reference>
<feature type="compositionally biased region" description="Basic and acidic residues" evidence="2">
    <location>
        <begin position="201"/>
        <end position="216"/>
    </location>
</feature>
<organism evidence="4 5">
    <name type="scientific">Dimorphilus gyrociliatus</name>
    <dbReference type="NCBI Taxonomy" id="2664684"/>
    <lineage>
        <taxon>Eukaryota</taxon>
        <taxon>Metazoa</taxon>
        <taxon>Spiralia</taxon>
        <taxon>Lophotrochozoa</taxon>
        <taxon>Annelida</taxon>
        <taxon>Polychaeta</taxon>
        <taxon>Polychaeta incertae sedis</taxon>
        <taxon>Dinophilidae</taxon>
        <taxon>Dimorphilus</taxon>
    </lineage>
</organism>
<dbReference type="Proteomes" id="UP000549394">
    <property type="component" value="Unassembled WGS sequence"/>
</dbReference>
<dbReference type="GO" id="GO:0036064">
    <property type="term" value="C:ciliary basal body"/>
    <property type="evidence" value="ECO:0007669"/>
    <property type="project" value="TreeGrafter"/>
</dbReference>
<dbReference type="GO" id="GO:0090162">
    <property type="term" value="P:establishment of epithelial cell polarity"/>
    <property type="evidence" value="ECO:0007669"/>
    <property type="project" value="InterPro"/>
</dbReference>
<dbReference type="GO" id="GO:0005814">
    <property type="term" value="C:centriole"/>
    <property type="evidence" value="ECO:0007669"/>
    <property type="project" value="TreeGrafter"/>
</dbReference>
<protein>
    <submittedName>
        <fullName evidence="4">DgyrCDS7144</fullName>
    </submittedName>
</protein>
<dbReference type="EMBL" id="CAJFCJ010000009">
    <property type="protein sequence ID" value="CAD5118435.1"/>
    <property type="molecule type" value="Genomic_DNA"/>
</dbReference>
<dbReference type="PANTHER" id="PTHR33689:SF1">
    <property type="entry name" value="FAS-BINDING FACTOR 1"/>
    <property type="match status" value="1"/>
</dbReference>
<evidence type="ECO:0000259" key="3">
    <source>
        <dbReference type="Pfam" id="PF21007"/>
    </source>
</evidence>